<feature type="transmembrane region" description="Helical" evidence="1">
    <location>
        <begin position="47"/>
        <end position="65"/>
    </location>
</feature>
<feature type="transmembrane region" description="Helical" evidence="1">
    <location>
        <begin position="85"/>
        <end position="103"/>
    </location>
</feature>
<feature type="transmembrane region" description="Helical" evidence="1">
    <location>
        <begin position="179"/>
        <end position="201"/>
    </location>
</feature>
<dbReference type="Proteomes" id="UP000011885">
    <property type="component" value="Unassembled WGS sequence"/>
</dbReference>
<feature type="transmembrane region" description="Helical" evidence="1">
    <location>
        <begin position="213"/>
        <end position="233"/>
    </location>
</feature>
<feature type="transmembrane region" description="Helical" evidence="1">
    <location>
        <begin position="110"/>
        <end position="128"/>
    </location>
</feature>
<feature type="transmembrane region" description="Helical" evidence="1">
    <location>
        <begin position="140"/>
        <end position="159"/>
    </location>
</feature>
<gene>
    <name evidence="2" type="ORF">RSSM_06375</name>
</gene>
<organism evidence="2 3">
    <name type="scientific">Rhodopirellula sallentina SM41</name>
    <dbReference type="NCBI Taxonomy" id="1263870"/>
    <lineage>
        <taxon>Bacteria</taxon>
        <taxon>Pseudomonadati</taxon>
        <taxon>Planctomycetota</taxon>
        <taxon>Planctomycetia</taxon>
        <taxon>Pirellulales</taxon>
        <taxon>Pirellulaceae</taxon>
        <taxon>Rhodopirellula</taxon>
    </lineage>
</organism>
<keyword evidence="1" id="KW-1133">Transmembrane helix</keyword>
<keyword evidence="3" id="KW-1185">Reference proteome</keyword>
<evidence type="ECO:0000313" key="3">
    <source>
        <dbReference type="Proteomes" id="UP000011885"/>
    </source>
</evidence>
<dbReference type="AlphaFoldDB" id="M5TSY8"/>
<evidence type="ECO:0000256" key="1">
    <source>
        <dbReference type="SAM" id="Phobius"/>
    </source>
</evidence>
<reference evidence="2 3" key="1">
    <citation type="journal article" date="2013" name="Mar. Genomics">
        <title>Expression of sulfatases in Rhodopirellula baltica and the diversity of sulfatases in the genus Rhodopirellula.</title>
        <authorList>
            <person name="Wegner C.E."/>
            <person name="Richter-Heitmann T."/>
            <person name="Klindworth A."/>
            <person name="Klockow C."/>
            <person name="Richter M."/>
            <person name="Achstetter T."/>
            <person name="Glockner F.O."/>
            <person name="Harder J."/>
        </authorList>
    </citation>
    <scope>NUCLEOTIDE SEQUENCE [LARGE SCALE GENOMIC DNA]</scope>
    <source>
        <strain evidence="2 3">SM41</strain>
    </source>
</reference>
<dbReference type="EMBL" id="ANOH01000444">
    <property type="protein sequence ID" value="EMI52179.1"/>
    <property type="molecule type" value="Genomic_DNA"/>
</dbReference>
<dbReference type="PATRIC" id="fig|1263870.3.peg.6757"/>
<comment type="caution">
    <text evidence="2">The sequence shown here is derived from an EMBL/GenBank/DDBJ whole genome shotgun (WGS) entry which is preliminary data.</text>
</comment>
<protein>
    <submittedName>
        <fullName evidence="2">Putative membrane protein</fullName>
    </submittedName>
</protein>
<name>M5TSY8_9BACT</name>
<accession>M5TSY8</accession>
<proteinExistence type="predicted"/>
<evidence type="ECO:0000313" key="2">
    <source>
        <dbReference type="EMBL" id="EMI52179.1"/>
    </source>
</evidence>
<keyword evidence="1" id="KW-0812">Transmembrane</keyword>
<sequence length="277" mass="30811">MASNGRERTGADSLFDTNLVNETPTRMHDLPDRPNTLVLSYLGIRRAIGVSGLLLPVVLGPGGWLFGIPIQDNLSSYYHTPLRDVFVGTLCAIGIFLFCYRGYDFVENWTANLGCVSALGVALFPLDFNSDPLVQKSLTGYLHTLSGGVFFLTLAFYSLYHFPRDSRREHEPHIRERDFVYRMSGLVILASMLAMGVYLFLLPADWKAKLNAFNFLFWMEWIAVWSFAAAWLAKGRTIVADIAVDVLAYSSQLVLGPDAKNTNDSAGPSDDLNDSTH</sequence>
<keyword evidence="1" id="KW-0472">Membrane</keyword>